<sequence length="33" mass="3971">MQIFIRPPEVEDNRTHRIKIYLLQQPTSMVKMG</sequence>
<protein>
    <submittedName>
        <fullName evidence="1">Uncharacterized protein</fullName>
    </submittedName>
</protein>
<reference evidence="1" key="1">
    <citation type="submission" date="2014-09" db="EMBL/GenBank/DDBJ databases">
        <authorList>
            <person name="Magalhaes I.L.F."/>
            <person name="Oliveira U."/>
            <person name="Santos F.R."/>
            <person name="Vidigal T.H.D.A."/>
            <person name="Brescovit A.D."/>
            <person name="Santos A.J."/>
        </authorList>
    </citation>
    <scope>NUCLEOTIDE SEQUENCE</scope>
    <source>
        <tissue evidence="1">Shoot tissue taken approximately 20 cm above the soil surface</tissue>
    </source>
</reference>
<accession>A0A0A9H470</accession>
<proteinExistence type="predicted"/>
<evidence type="ECO:0000313" key="1">
    <source>
        <dbReference type="EMBL" id="JAE27673.1"/>
    </source>
</evidence>
<organism evidence="1">
    <name type="scientific">Arundo donax</name>
    <name type="common">Giant reed</name>
    <name type="synonym">Donax arundinaceus</name>
    <dbReference type="NCBI Taxonomy" id="35708"/>
    <lineage>
        <taxon>Eukaryota</taxon>
        <taxon>Viridiplantae</taxon>
        <taxon>Streptophyta</taxon>
        <taxon>Embryophyta</taxon>
        <taxon>Tracheophyta</taxon>
        <taxon>Spermatophyta</taxon>
        <taxon>Magnoliopsida</taxon>
        <taxon>Liliopsida</taxon>
        <taxon>Poales</taxon>
        <taxon>Poaceae</taxon>
        <taxon>PACMAD clade</taxon>
        <taxon>Arundinoideae</taxon>
        <taxon>Arundineae</taxon>
        <taxon>Arundo</taxon>
    </lineage>
</organism>
<dbReference type="EMBL" id="GBRH01170223">
    <property type="protein sequence ID" value="JAE27673.1"/>
    <property type="molecule type" value="Transcribed_RNA"/>
</dbReference>
<dbReference type="AlphaFoldDB" id="A0A0A9H470"/>
<name>A0A0A9H470_ARUDO</name>
<reference evidence="1" key="2">
    <citation type="journal article" date="2015" name="Data Brief">
        <title>Shoot transcriptome of the giant reed, Arundo donax.</title>
        <authorList>
            <person name="Barrero R.A."/>
            <person name="Guerrero F.D."/>
            <person name="Moolhuijzen P."/>
            <person name="Goolsby J.A."/>
            <person name="Tidwell J."/>
            <person name="Bellgard S.E."/>
            <person name="Bellgard M.I."/>
        </authorList>
    </citation>
    <scope>NUCLEOTIDE SEQUENCE</scope>
    <source>
        <tissue evidence="1">Shoot tissue taken approximately 20 cm above the soil surface</tissue>
    </source>
</reference>